<keyword evidence="2" id="KW-1185">Reference proteome</keyword>
<name>A0ABT6NFM0_9FIRM</name>
<organism evidence="1 2">
    <name type="scientific">Fusibacter bizertensis</name>
    <dbReference type="NCBI Taxonomy" id="1488331"/>
    <lineage>
        <taxon>Bacteria</taxon>
        <taxon>Bacillati</taxon>
        <taxon>Bacillota</taxon>
        <taxon>Clostridia</taxon>
        <taxon>Eubacteriales</taxon>
        <taxon>Eubacteriales Family XII. Incertae Sedis</taxon>
        <taxon>Fusibacter</taxon>
    </lineage>
</organism>
<evidence type="ECO:0000313" key="1">
    <source>
        <dbReference type="EMBL" id="MDH8679196.1"/>
    </source>
</evidence>
<protein>
    <submittedName>
        <fullName evidence="1">Uncharacterized protein</fullName>
    </submittedName>
</protein>
<reference evidence="1 2" key="1">
    <citation type="submission" date="2023-04" db="EMBL/GenBank/DDBJ databases">
        <title>Fusibacter bizertensis strain WBS, isolated from littoral bottom sediments of the Arctic seas - biochemical and genomic analysis.</title>
        <authorList>
            <person name="Brioukhanov A.L."/>
        </authorList>
    </citation>
    <scope>NUCLEOTIDE SEQUENCE [LARGE SCALE GENOMIC DNA]</scope>
    <source>
        <strain evidence="1 2">WBS</strain>
    </source>
</reference>
<accession>A0ABT6NFM0</accession>
<dbReference type="EMBL" id="JARYZI010000010">
    <property type="protein sequence ID" value="MDH8679196.1"/>
    <property type="molecule type" value="Genomic_DNA"/>
</dbReference>
<dbReference type="InterPro" id="IPR027417">
    <property type="entry name" value="P-loop_NTPase"/>
</dbReference>
<dbReference type="SUPFAM" id="SSF52540">
    <property type="entry name" value="P-loop containing nucleoside triphosphate hydrolases"/>
    <property type="match status" value="1"/>
</dbReference>
<proteinExistence type="predicted"/>
<evidence type="ECO:0000313" key="2">
    <source>
        <dbReference type="Proteomes" id="UP001158045"/>
    </source>
</evidence>
<dbReference type="Gene3D" id="3.40.50.300">
    <property type="entry name" value="P-loop containing nucleotide triphosphate hydrolases"/>
    <property type="match status" value="1"/>
</dbReference>
<dbReference type="Proteomes" id="UP001158045">
    <property type="component" value="Unassembled WGS sequence"/>
</dbReference>
<gene>
    <name evidence="1" type="ORF">QE109_13650</name>
</gene>
<comment type="caution">
    <text evidence="1">The sequence shown here is derived from an EMBL/GenBank/DDBJ whole genome shotgun (WGS) entry which is preliminary data.</text>
</comment>
<dbReference type="RefSeq" id="WP_281095091.1">
    <property type="nucleotide sequence ID" value="NZ_JARYZI010000010.1"/>
</dbReference>
<sequence>MKVFIFINTEENNFTDYIDMVSEYILFTNKAELDHHYNACEYPILILLSQPSIQVETMMNSFNWHFILSHKGIRNNSDCLSIGAYFETIDEFSIVFELATKKQWLAIKQEYIKTLGKLSDEDLVYLHRMTGEAIDLSKGFKNIKKVLNPQKNQRIEMSGTLTVVNSPETALMLADELSILSKGSVIMVDGNLLMPCLDEKIGIKKIQTNIKSHITGIDNTGLNIALDTIAKGLNLSEYIESIVVKKNKNLDLLLGNYNLFNYEHYDDQALKKLLFKLTDLYQFIIISVPLFPYDAMTMLSIHISDINIFGIEKSITDTRYLYQYLNLLSTKQGIPISKNLVVSKVANKRSGNIGDLVLKEVFKDYYVGNLAQKKKQLVKKVVERIR</sequence>